<comment type="caution">
    <text evidence="1">The sequence shown here is derived from an EMBL/GenBank/DDBJ whole genome shotgun (WGS) entry which is preliminary data.</text>
</comment>
<organism evidence="1 2">
    <name type="scientific">Melghiribacillus thermohalophilus</name>
    <dbReference type="NCBI Taxonomy" id="1324956"/>
    <lineage>
        <taxon>Bacteria</taxon>
        <taxon>Bacillati</taxon>
        <taxon>Bacillota</taxon>
        <taxon>Bacilli</taxon>
        <taxon>Bacillales</taxon>
        <taxon>Bacillaceae</taxon>
        <taxon>Melghiribacillus</taxon>
    </lineage>
</organism>
<reference evidence="1 2" key="1">
    <citation type="submission" date="2019-03" db="EMBL/GenBank/DDBJ databases">
        <title>Genomic Encyclopedia of Type Strains, Phase IV (KMG-IV): sequencing the most valuable type-strain genomes for metagenomic binning, comparative biology and taxonomic classification.</title>
        <authorList>
            <person name="Goeker M."/>
        </authorList>
    </citation>
    <scope>NUCLEOTIDE SEQUENCE [LARGE SCALE GENOMIC DNA]</scope>
    <source>
        <strain evidence="1 2">DSM 25894</strain>
    </source>
</reference>
<dbReference type="RefSeq" id="WP_165902068.1">
    <property type="nucleotide sequence ID" value="NZ_SMAN01000004.1"/>
</dbReference>
<sequence length="47" mass="5552">MKDYSAEELWKKAKKNLPKGYQIPDPEMVKWMNVKKDKTSKPLSRKG</sequence>
<dbReference type="AlphaFoldDB" id="A0A4R3NCU2"/>
<evidence type="ECO:0000313" key="2">
    <source>
        <dbReference type="Proteomes" id="UP000294650"/>
    </source>
</evidence>
<keyword evidence="2" id="KW-1185">Reference proteome</keyword>
<dbReference type="EMBL" id="SMAN01000004">
    <property type="protein sequence ID" value="TCT25013.1"/>
    <property type="molecule type" value="Genomic_DNA"/>
</dbReference>
<dbReference type="Proteomes" id="UP000294650">
    <property type="component" value="Unassembled WGS sequence"/>
</dbReference>
<accession>A0A4R3NCU2</accession>
<proteinExistence type="predicted"/>
<protein>
    <submittedName>
        <fullName evidence="1">Uncharacterized protein</fullName>
    </submittedName>
</protein>
<name>A0A4R3NCU2_9BACI</name>
<evidence type="ECO:0000313" key="1">
    <source>
        <dbReference type="EMBL" id="TCT25013.1"/>
    </source>
</evidence>
<gene>
    <name evidence="1" type="ORF">EDD68_10481</name>
</gene>